<keyword evidence="2" id="KW-1133">Transmembrane helix</keyword>
<dbReference type="Proteomes" id="UP000709295">
    <property type="component" value="Unassembled WGS sequence"/>
</dbReference>
<protein>
    <recommendedName>
        <fullName evidence="4">Jacalin-type lectin domain-containing protein</fullName>
    </recommendedName>
</protein>
<keyword evidence="6" id="KW-1185">Reference proteome</keyword>
<feature type="compositionally biased region" description="Low complexity" evidence="1">
    <location>
        <begin position="232"/>
        <end position="241"/>
    </location>
</feature>
<comment type="caution">
    <text evidence="5">The sequence shown here is derived from an EMBL/GenBank/DDBJ whole genome shotgun (WGS) entry which is preliminary data.</text>
</comment>
<feature type="signal peptide" evidence="3">
    <location>
        <begin position="1"/>
        <end position="27"/>
    </location>
</feature>
<feature type="compositionally biased region" description="Low complexity" evidence="1">
    <location>
        <begin position="81"/>
        <end position="95"/>
    </location>
</feature>
<keyword evidence="2" id="KW-0472">Membrane</keyword>
<keyword evidence="2" id="KW-0812">Transmembrane</keyword>
<feature type="region of interest" description="Disordered" evidence="1">
    <location>
        <begin position="73"/>
        <end position="119"/>
    </location>
</feature>
<dbReference type="Pfam" id="PF01419">
    <property type="entry name" value="Jacalin"/>
    <property type="match status" value="1"/>
</dbReference>
<evidence type="ECO:0000313" key="5">
    <source>
        <dbReference type="EMBL" id="KAG6962232.1"/>
    </source>
</evidence>
<dbReference type="SMART" id="SM00915">
    <property type="entry name" value="Jacalin"/>
    <property type="match status" value="1"/>
</dbReference>
<dbReference type="PROSITE" id="PS51752">
    <property type="entry name" value="JACALIN_LECTIN"/>
    <property type="match status" value="1"/>
</dbReference>
<dbReference type="AlphaFoldDB" id="A0A8J5IUL9"/>
<feature type="compositionally biased region" description="Basic residues" evidence="1">
    <location>
        <begin position="214"/>
        <end position="231"/>
    </location>
</feature>
<feature type="chain" id="PRO_5035262742" description="Jacalin-type lectin domain-containing protein" evidence="3">
    <location>
        <begin position="28"/>
        <end position="1246"/>
    </location>
</feature>
<keyword evidence="3" id="KW-0732">Signal</keyword>
<evidence type="ECO:0000313" key="6">
    <source>
        <dbReference type="Proteomes" id="UP000709295"/>
    </source>
</evidence>
<sequence>MVLRAVKLIVQASLLLQVLQCSASVNGVEVNENFQNTPLSTKDKLKLGTVSAANIPDSQDENIKKQEERGFFDWFSDDGDTPAPASPASGSTPATETGEFATTTPIPGTAARPSTSSLMSKYGSMLGEFTKNSETASEADGSTAGAGSSATTPKTKKTKKPAAAATSASSSGSTSGSDATETTPKRKRTKKRVVAAASASGSEASASGSEATPKTKKPTTKKTKKTKKPKKPVAAAVSSSESEAESGSDDLSDLLSGSTASGSEDLSDLLGSSAGSGSEADMSALLGSGTNDDLTALLGSRVGGSGSMLSFEDFMKEYGSMFGSGSSAIDLFGDSSTPQNNTVNDDDILLGELYGGKEHGDAFSDIKNIKFGQMILNITVRGQERVDSIGITVMTQEAVGNLVHGGEGGTEGFIEPAMGDTIDSVEVHWDKNKGKTCIFYIKMTTSGGKTIATGTKTANTAVMKPPKGYQLAGFYGRASSSGIFCIGGIWTKQTATDLAVTDVMAITSKGSPDIYNYETTIRNWVGPLEVANDNACYQKRVDVSSQGMCPSGFNKDDDKCVTQCPLNYPIDCLMECMPQNSDCTQLIIAKVSAVVAVALNAATLGVFGTLVAAFRAANFALTCAINVVNAVKSLIYYLRYKQTTIPSTDTEKLMDKAFQMQIVILDLPIAICSCLGIKIPPKLQFSATILAVVSAIVMMAVMIGEALFASSNNVMLMLRESGALNNTALDGDTIQLDTFLNTKNGTCGYEMKTLTNRVMGKVYEIRNNTPNAAQNDVRVQVSKSPIVTDDIPIVTNHCMGDIWSNKTSASSYNTRNLLRKTLGVIVDQLVEDGTTDMGKNVVKKEKALEYANMGLFILSIFDPTGIAWMASEFVQPICGPTEYLGEIDDGTLYDALGLNTVDQAFLGSYGVWKKKGDGSVTIHFESVDKYPVSVVITSGGDKLKEVKVPANSNVTWTSTVEELQDKTLYLDRWRPGLFGLPATIDSQKKLRIKLTSDLRKAEDAIKKLETVEQDGAMSVRRMTKDQLCVDSDAFDSFSKQLITAQTLLPDLKVRLEKANATIFTEQQNIKASATLIQRVYRGFRDRMYLKRIKIRGSLTDRVGALVDKFVVSGDFWGFILEIDADYRRFMHKIAKEEQDAATFMSTVIRQRKLDDDHMMQDWFTASALQNPLVSAIDQVTKTYSEEGNSSGTSVSQAMLQSPLVEDLVALSPNKKKTDIFPPDFPPKVIRQAMAKGFTLNEVIAVM</sequence>
<feature type="compositionally biased region" description="Polar residues" evidence="1">
    <location>
        <begin position="100"/>
        <end position="119"/>
    </location>
</feature>
<evidence type="ECO:0000256" key="2">
    <source>
        <dbReference type="SAM" id="Phobius"/>
    </source>
</evidence>
<proteinExistence type="predicted"/>
<accession>A0A8J5IUL9</accession>
<evidence type="ECO:0000256" key="1">
    <source>
        <dbReference type="SAM" id="MobiDB-lite"/>
    </source>
</evidence>
<organism evidence="5 6">
    <name type="scientific">Phytophthora aleatoria</name>
    <dbReference type="NCBI Taxonomy" id="2496075"/>
    <lineage>
        <taxon>Eukaryota</taxon>
        <taxon>Sar</taxon>
        <taxon>Stramenopiles</taxon>
        <taxon>Oomycota</taxon>
        <taxon>Peronosporomycetes</taxon>
        <taxon>Peronosporales</taxon>
        <taxon>Peronosporaceae</taxon>
        <taxon>Phytophthora</taxon>
    </lineage>
</organism>
<evidence type="ECO:0000259" key="4">
    <source>
        <dbReference type="PROSITE" id="PS51752"/>
    </source>
</evidence>
<feature type="transmembrane region" description="Helical" evidence="2">
    <location>
        <begin position="587"/>
        <end position="612"/>
    </location>
</feature>
<gene>
    <name evidence="5" type="ORF">JG688_00008708</name>
</gene>
<dbReference type="EMBL" id="JAENGY010000470">
    <property type="protein sequence ID" value="KAG6962232.1"/>
    <property type="molecule type" value="Genomic_DNA"/>
</dbReference>
<dbReference type="InterPro" id="IPR001229">
    <property type="entry name" value="Jacalin-like_lectin_dom"/>
</dbReference>
<feature type="compositionally biased region" description="Low complexity" evidence="1">
    <location>
        <begin position="253"/>
        <end position="281"/>
    </location>
</feature>
<reference evidence="5" key="1">
    <citation type="submission" date="2021-01" db="EMBL/GenBank/DDBJ databases">
        <title>Phytophthora aleatoria, a newly-described species from Pinus radiata is distinct from Phytophthora cactorum isolates based on comparative genomics.</title>
        <authorList>
            <person name="Mcdougal R."/>
            <person name="Panda P."/>
            <person name="Williams N."/>
            <person name="Studholme D.J."/>
        </authorList>
    </citation>
    <scope>NUCLEOTIDE SEQUENCE</scope>
    <source>
        <strain evidence="5">NZFS 4037</strain>
    </source>
</reference>
<feature type="compositionally biased region" description="Low complexity" evidence="1">
    <location>
        <begin position="135"/>
        <end position="153"/>
    </location>
</feature>
<feature type="region of interest" description="Disordered" evidence="1">
    <location>
        <begin position="132"/>
        <end position="284"/>
    </location>
</feature>
<name>A0A8J5IUL9_9STRA</name>
<evidence type="ECO:0000256" key="3">
    <source>
        <dbReference type="SAM" id="SignalP"/>
    </source>
</evidence>
<feature type="compositionally biased region" description="Low complexity" evidence="1">
    <location>
        <begin position="195"/>
        <end position="212"/>
    </location>
</feature>
<feature type="domain" description="Jacalin-type lectin" evidence="4">
    <location>
        <begin position="348"/>
        <end position="492"/>
    </location>
</feature>
<feature type="compositionally biased region" description="Low complexity" evidence="1">
    <location>
        <begin position="161"/>
        <end position="182"/>
    </location>
</feature>
<feature type="transmembrane region" description="Helical" evidence="2">
    <location>
        <begin position="619"/>
        <end position="638"/>
    </location>
</feature>
<feature type="transmembrane region" description="Helical" evidence="2">
    <location>
        <begin position="689"/>
        <end position="709"/>
    </location>
</feature>
<feature type="transmembrane region" description="Helical" evidence="2">
    <location>
        <begin position="658"/>
        <end position="677"/>
    </location>
</feature>
<feature type="compositionally biased region" description="Acidic residues" evidence="1">
    <location>
        <begin position="242"/>
        <end position="252"/>
    </location>
</feature>